<dbReference type="PANTHER" id="PTHR47706:SF9">
    <property type="entry name" value="NMRA-LIKE DOMAIN-CONTAINING PROTEIN-RELATED"/>
    <property type="match status" value="1"/>
</dbReference>
<dbReference type="Gene3D" id="3.90.25.10">
    <property type="entry name" value="UDP-galactose 4-epimerase, domain 1"/>
    <property type="match status" value="1"/>
</dbReference>
<dbReference type="AlphaFoldDB" id="A0A6A5Z078"/>
<dbReference type="Gene3D" id="3.40.50.720">
    <property type="entry name" value="NAD(P)-binding Rossmann-like Domain"/>
    <property type="match status" value="1"/>
</dbReference>
<dbReference type="Proteomes" id="UP000799770">
    <property type="component" value="Unassembled WGS sequence"/>
</dbReference>
<proteinExistence type="predicted"/>
<dbReference type="InterPro" id="IPR036291">
    <property type="entry name" value="NAD(P)-bd_dom_sf"/>
</dbReference>
<name>A0A6A5Z078_9PLEO</name>
<sequence>MSKHKVLLLGATGETGGDVLTGLLEDNTFAVSLLVQPSSADKSANQAFKERGLPIIIGDLNGSVDELSKVISGFQTVISTIGAADQKTQLTLVEACALAKTPRFIPCGFTTVCPPGGVMSLRDDKEVVYQRILREKVPYTIIDVGYWHQISFPKLASGKIDYATLVPRNDVFHDGEAKTLLTDKRDMGRFVARIIKDSRTLNQKVFTYSDSLSQNEIIALLEEKSGEKVETTRVSASELLARRDQARKDYEAVNEDPTFWMKRMMRSQTEYQVSKYLRKDNTVDNAKYLGYLNARELYPDFQPIKFEQLLDEVLAGKGQRPYVGRF</sequence>
<dbReference type="SUPFAM" id="SSF51735">
    <property type="entry name" value="NAD(P)-binding Rossmann-fold domains"/>
    <property type="match status" value="1"/>
</dbReference>
<keyword evidence="5" id="KW-1185">Reference proteome</keyword>
<evidence type="ECO:0000313" key="5">
    <source>
        <dbReference type="Proteomes" id="UP000799770"/>
    </source>
</evidence>
<organism evidence="4 5">
    <name type="scientific">Lophiotrema nucula</name>
    <dbReference type="NCBI Taxonomy" id="690887"/>
    <lineage>
        <taxon>Eukaryota</taxon>
        <taxon>Fungi</taxon>
        <taxon>Dikarya</taxon>
        <taxon>Ascomycota</taxon>
        <taxon>Pezizomycotina</taxon>
        <taxon>Dothideomycetes</taxon>
        <taxon>Pleosporomycetidae</taxon>
        <taxon>Pleosporales</taxon>
        <taxon>Lophiotremataceae</taxon>
        <taxon>Lophiotrema</taxon>
    </lineage>
</organism>
<evidence type="ECO:0000259" key="3">
    <source>
        <dbReference type="Pfam" id="PF05368"/>
    </source>
</evidence>
<protein>
    <submittedName>
        <fullName evidence="4">Isoflavone reductase family protein</fullName>
    </submittedName>
</protein>
<dbReference type="Pfam" id="PF05368">
    <property type="entry name" value="NmrA"/>
    <property type="match status" value="1"/>
</dbReference>
<keyword evidence="2" id="KW-0560">Oxidoreductase</keyword>
<dbReference type="InterPro" id="IPR051609">
    <property type="entry name" value="NmrA/Isoflavone_reductase-like"/>
</dbReference>
<reference evidence="4" key="1">
    <citation type="journal article" date="2020" name="Stud. Mycol.">
        <title>101 Dothideomycetes genomes: a test case for predicting lifestyles and emergence of pathogens.</title>
        <authorList>
            <person name="Haridas S."/>
            <person name="Albert R."/>
            <person name="Binder M."/>
            <person name="Bloem J."/>
            <person name="Labutti K."/>
            <person name="Salamov A."/>
            <person name="Andreopoulos B."/>
            <person name="Baker S."/>
            <person name="Barry K."/>
            <person name="Bills G."/>
            <person name="Bluhm B."/>
            <person name="Cannon C."/>
            <person name="Castanera R."/>
            <person name="Culley D."/>
            <person name="Daum C."/>
            <person name="Ezra D."/>
            <person name="Gonzalez J."/>
            <person name="Henrissat B."/>
            <person name="Kuo A."/>
            <person name="Liang C."/>
            <person name="Lipzen A."/>
            <person name="Lutzoni F."/>
            <person name="Magnuson J."/>
            <person name="Mondo S."/>
            <person name="Nolan M."/>
            <person name="Ohm R."/>
            <person name="Pangilinan J."/>
            <person name="Park H.-J."/>
            <person name="Ramirez L."/>
            <person name="Alfaro M."/>
            <person name="Sun H."/>
            <person name="Tritt A."/>
            <person name="Yoshinaga Y."/>
            <person name="Zwiers L.-H."/>
            <person name="Turgeon B."/>
            <person name="Goodwin S."/>
            <person name="Spatafora J."/>
            <person name="Crous P."/>
            <person name="Grigoriev I."/>
        </authorList>
    </citation>
    <scope>NUCLEOTIDE SEQUENCE</scope>
    <source>
        <strain evidence="4">CBS 627.86</strain>
    </source>
</reference>
<accession>A0A6A5Z078</accession>
<dbReference type="OrthoDB" id="419598at2759"/>
<feature type="domain" description="NmrA-like" evidence="3">
    <location>
        <begin position="3"/>
        <end position="242"/>
    </location>
</feature>
<evidence type="ECO:0000256" key="1">
    <source>
        <dbReference type="ARBA" id="ARBA00022857"/>
    </source>
</evidence>
<evidence type="ECO:0000313" key="4">
    <source>
        <dbReference type="EMBL" id="KAF2112812.1"/>
    </source>
</evidence>
<dbReference type="InterPro" id="IPR008030">
    <property type="entry name" value="NmrA-like"/>
</dbReference>
<dbReference type="PANTHER" id="PTHR47706">
    <property type="entry name" value="NMRA-LIKE FAMILY PROTEIN"/>
    <property type="match status" value="1"/>
</dbReference>
<dbReference type="EMBL" id="ML977329">
    <property type="protein sequence ID" value="KAF2112812.1"/>
    <property type="molecule type" value="Genomic_DNA"/>
</dbReference>
<dbReference type="GO" id="GO:0016491">
    <property type="term" value="F:oxidoreductase activity"/>
    <property type="evidence" value="ECO:0007669"/>
    <property type="project" value="UniProtKB-KW"/>
</dbReference>
<evidence type="ECO:0000256" key="2">
    <source>
        <dbReference type="ARBA" id="ARBA00023002"/>
    </source>
</evidence>
<keyword evidence="1" id="KW-0521">NADP</keyword>
<gene>
    <name evidence="4" type="ORF">BDV96DRAFT_648452</name>
</gene>